<dbReference type="KEGG" id="mrr:Moror_16943"/>
<evidence type="ECO:0000313" key="2">
    <source>
        <dbReference type="EMBL" id="ESK83054.1"/>
    </source>
</evidence>
<proteinExistence type="predicted"/>
<dbReference type="AlphaFoldDB" id="V2XUG0"/>
<feature type="compositionally biased region" description="Polar residues" evidence="1">
    <location>
        <begin position="32"/>
        <end position="49"/>
    </location>
</feature>
<protein>
    <submittedName>
        <fullName evidence="2">Uncharacterized protein</fullName>
    </submittedName>
</protein>
<organism evidence="2 3">
    <name type="scientific">Moniliophthora roreri (strain MCA 2997)</name>
    <name type="common">Cocoa frosty pod rot fungus</name>
    <name type="synonym">Crinipellis roreri</name>
    <dbReference type="NCBI Taxonomy" id="1381753"/>
    <lineage>
        <taxon>Eukaryota</taxon>
        <taxon>Fungi</taxon>
        <taxon>Dikarya</taxon>
        <taxon>Basidiomycota</taxon>
        <taxon>Agaricomycotina</taxon>
        <taxon>Agaricomycetes</taxon>
        <taxon>Agaricomycetidae</taxon>
        <taxon>Agaricales</taxon>
        <taxon>Marasmiineae</taxon>
        <taxon>Marasmiaceae</taxon>
        <taxon>Moniliophthora</taxon>
    </lineage>
</organism>
<dbReference type="Proteomes" id="UP000017559">
    <property type="component" value="Unassembled WGS sequence"/>
</dbReference>
<reference evidence="2 3" key="1">
    <citation type="journal article" date="2014" name="BMC Genomics">
        <title>Genome and secretome analysis of the hemibiotrophic fungal pathogen, Moniliophthora roreri, which causes frosty pod rot disease of cacao: mechanisms of the biotrophic and necrotrophic phases.</title>
        <authorList>
            <person name="Meinhardt L.W."/>
            <person name="Costa G.G.L."/>
            <person name="Thomazella D.P.T."/>
            <person name="Teixeira P.J.P.L."/>
            <person name="Carazzolle M.F."/>
            <person name="Schuster S.C."/>
            <person name="Carlson J.E."/>
            <person name="Guiltinan M.J."/>
            <person name="Mieczkowski P."/>
            <person name="Farmer A."/>
            <person name="Ramaraj T."/>
            <person name="Crozier J."/>
            <person name="Davis R.E."/>
            <person name="Shao J."/>
            <person name="Melnick R.L."/>
            <person name="Pereira G.A.G."/>
            <person name="Bailey B.A."/>
        </authorList>
    </citation>
    <scope>NUCLEOTIDE SEQUENCE [LARGE SCALE GENOMIC DNA]</scope>
    <source>
        <strain evidence="2 3">MCA 2997</strain>
    </source>
</reference>
<dbReference type="HOGENOM" id="CLU_1845618_0_0_1"/>
<comment type="caution">
    <text evidence="2">The sequence shown here is derived from an EMBL/GenBank/DDBJ whole genome shotgun (WGS) entry which is preliminary data.</text>
</comment>
<dbReference type="EMBL" id="AWSO01001694">
    <property type="protein sequence ID" value="ESK83054.1"/>
    <property type="molecule type" value="Genomic_DNA"/>
</dbReference>
<sequence>MSSNSQSFCGAWAVGLWETSCDPWQQGCRCPTSPQQVPVQGQAEQSGQELNAVEEEQNSSQSAVTENEFYKLLAGKFNKVLEHTQEATGKLPLIAFSSTPSKLEGLKSEGAHGGYIACYLSTPLLLETKQGKNSLNVIL</sequence>
<keyword evidence="3" id="KW-1185">Reference proteome</keyword>
<gene>
    <name evidence="2" type="ORF">Moror_16943</name>
</gene>
<evidence type="ECO:0000256" key="1">
    <source>
        <dbReference type="SAM" id="MobiDB-lite"/>
    </source>
</evidence>
<accession>V2XUG0</accession>
<name>V2XUG0_MONRO</name>
<feature type="region of interest" description="Disordered" evidence="1">
    <location>
        <begin position="29"/>
        <end position="62"/>
    </location>
</feature>
<evidence type="ECO:0000313" key="3">
    <source>
        <dbReference type="Proteomes" id="UP000017559"/>
    </source>
</evidence>